<name>A0AAV0WG25_9HEMI</name>
<dbReference type="EMBL" id="CARXXK010000002">
    <property type="protein sequence ID" value="CAI6354711.1"/>
    <property type="molecule type" value="Genomic_DNA"/>
</dbReference>
<accession>A0AAV0WG25</accession>
<reference evidence="1 2" key="1">
    <citation type="submission" date="2023-01" db="EMBL/GenBank/DDBJ databases">
        <authorList>
            <person name="Whitehead M."/>
        </authorList>
    </citation>
    <scope>NUCLEOTIDE SEQUENCE [LARGE SCALE GENOMIC DNA]</scope>
</reference>
<gene>
    <name evidence="1" type="ORF">MEUPH1_LOCUS10670</name>
</gene>
<dbReference type="Proteomes" id="UP001160148">
    <property type="component" value="Unassembled WGS sequence"/>
</dbReference>
<comment type="caution">
    <text evidence="1">The sequence shown here is derived from an EMBL/GenBank/DDBJ whole genome shotgun (WGS) entry which is preliminary data.</text>
</comment>
<evidence type="ECO:0000313" key="1">
    <source>
        <dbReference type="EMBL" id="CAI6354711.1"/>
    </source>
</evidence>
<proteinExistence type="predicted"/>
<protein>
    <submittedName>
        <fullName evidence="1">Uncharacterized protein</fullName>
    </submittedName>
</protein>
<sequence length="134" mass="15841">MQLKNIFETFNLLKNYWTKEITFKCYSALKNVKNCWFDISISKIKIYESSINKLRKLMTLLKYMMEERLRMIVINSEKGYATLIEQSCIPMKGINDDFVWDSDLNKSPFEDCTPPIFSEILNMNKNGAYYSTDV</sequence>
<organism evidence="1 2">
    <name type="scientific">Macrosiphum euphorbiae</name>
    <name type="common">potato aphid</name>
    <dbReference type="NCBI Taxonomy" id="13131"/>
    <lineage>
        <taxon>Eukaryota</taxon>
        <taxon>Metazoa</taxon>
        <taxon>Ecdysozoa</taxon>
        <taxon>Arthropoda</taxon>
        <taxon>Hexapoda</taxon>
        <taxon>Insecta</taxon>
        <taxon>Pterygota</taxon>
        <taxon>Neoptera</taxon>
        <taxon>Paraneoptera</taxon>
        <taxon>Hemiptera</taxon>
        <taxon>Sternorrhyncha</taxon>
        <taxon>Aphidomorpha</taxon>
        <taxon>Aphidoidea</taxon>
        <taxon>Aphididae</taxon>
        <taxon>Macrosiphini</taxon>
        <taxon>Macrosiphum</taxon>
    </lineage>
</organism>
<dbReference type="AlphaFoldDB" id="A0AAV0WG25"/>
<keyword evidence="2" id="KW-1185">Reference proteome</keyword>
<evidence type="ECO:0000313" key="2">
    <source>
        <dbReference type="Proteomes" id="UP001160148"/>
    </source>
</evidence>